<name>A0A1G7N153_9BACT</name>
<dbReference type="AlphaFoldDB" id="A0A1G7N153"/>
<sequence length="219" mass="24624">MTHQDQHDRAIEDVLHALRTTESPQGYEARIYNVLTSPQSERSVAKSLLVSLLPRLSWAAACVVVLTIGIAVRSHLQSTSMQQSGPRKIAQSNELSPQPDTVTMAMTPMPSPMKQALPPRPKNAQNREEILQPQRVEVAIQTHEYIPEPPLPLTQQERLVIRMMRHNTAQQLSEYTPDARARQLHEDAQAYHDYFAATSLDGQPIYVQPMEHPQISGAN</sequence>
<proteinExistence type="predicted"/>
<reference evidence="2 3" key="1">
    <citation type="submission" date="2016-10" db="EMBL/GenBank/DDBJ databases">
        <authorList>
            <person name="de Groot N.N."/>
        </authorList>
    </citation>
    <scope>NUCLEOTIDE SEQUENCE [LARGE SCALE GENOMIC DNA]</scope>
    <source>
        <strain evidence="2 3">GAS232</strain>
    </source>
</reference>
<protein>
    <submittedName>
        <fullName evidence="2">Uncharacterized protein</fullName>
    </submittedName>
</protein>
<dbReference type="Proteomes" id="UP000182427">
    <property type="component" value="Chromosome I"/>
</dbReference>
<dbReference type="RefSeq" id="WP_083345827.1">
    <property type="nucleotide sequence ID" value="NZ_LT629690.1"/>
</dbReference>
<keyword evidence="3" id="KW-1185">Reference proteome</keyword>
<feature type="compositionally biased region" description="Polar residues" evidence="1">
    <location>
        <begin position="78"/>
        <end position="101"/>
    </location>
</feature>
<dbReference type="EMBL" id="LT629690">
    <property type="protein sequence ID" value="SDF67661.1"/>
    <property type="molecule type" value="Genomic_DNA"/>
</dbReference>
<evidence type="ECO:0000256" key="1">
    <source>
        <dbReference type="SAM" id="MobiDB-lite"/>
    </source>
</evidence>
<accession>A0A1G7N153</accession>
<gene>
    <name evidence="2" type="ORF">SAMN05444167_2972</name>
</gene>
<organism evidence="2 3">
    <name type="scientific">Terriglobus roseus</name>
    <dbReference type="NCBI Taxonomy" id="392734"/>
    <lineage>
        <taxon>Bacteria</taxon>
        <taxon>Pseudomonadati</taxon>
        <taxon>Acidobacteriota</taxon>
        <taxon>Terriglobia</taxon>
        <taxon>Terriglobales</taxon>
        <taxon>Acidobacteriaceae</taxon>
        <taxon>Terriglobus</taxon>
    </lineage>
</organism>
<feature type="region of interest" description="Disordered" evidence="1">
    <location>
        <begin position="78"/>
        <end position="124"/>
    </location>
</feature>
<evidence type="ECO:0000313" key="3">
    <source>
        <dbReference type="Proteomes" id="UP000182427"/>
    </source>
</evidence>
<evidence type="ECO:0000313" key="2">
    <source>
        <dbReference type="EMBL" id="SDF67661.1"/>
    </source>
</evidence>
<dbReference type="OrthoDB" id="122424at2"/>